<feature type="compositionally biased region" description="Pro residues" evidence="1">
    <location>
        <begin position="795"/>
        <end position="809"/>
    </location>
</feature>
<feature type="region of interest" description="Disordered" evidence="1">
    <location>
        <begin position="1295"/>
        <end position="1336"/>
    </location>
</feature>
<dbReference type="PANTHER" id="PTHR43081">
    <property type="entry name" value="ADENYLATE CYCLASE, TERMINAL-DIFFERENTIATION SPECIFIC-RELATED"/>
    <property type="match status" value="1"/>
</dbReference>
<dbReference type="GO" id="GO:0035556">
    <property type="term" value="P:intracellular signal transduction"/>
    <property type="evidence" value="ECO:0007669"/>
    <property type="project" value="InterPro"/>
</dbReference>
<dbReference type="PROSITE" id="PS50125">
    <property type="entry name" value="GUANYLATE_CYCLASE_2"/>
    <property type="match status" value="1"/>
</dbReference>
<evidence type="ECO:0000313" key="4">
    <source>
        <dbReference type="EMBL" id="KAG2494401.1"/>
    </source>
</evidence>
<feature type="compositionally biased region" description="Low complexity" evidence="1">
    <location>
        <begin position="1049"/>
        <end position="1067"/>
    </location>
</feature>
<protein>
    <recommendedName>
        <fullName evidence="3">Guanylate cyclase domain-containing protein</fullName>
    </recommendedName>
</protein>
<feature type="compositionally biased region" description="Polar residues" evidence="1">
    <location>
        <begin position="710"/>
        <end position="725"/>
    </location>
</feature>
<feature type="compositionally biased region" description="Pro residues" evidence="1">
    <location>
        <begin position="772"/>
        <end position="781"/>
    </location>
</feature>
<keyword evidence="2" id="KW-0812">Transmembrane</keyword>
<feature type="compositionally biased region" description="Acidic residues" evidence="1">
    <location>
        <begin position="1093"/>
        <end position="1102"/>
    </location>
</feature>
<feature type="region of interest" description="Disordered" evidence="1">
    <location>
        <begin position="1355"/>
        <end position="1405"/>
    </location>
</feature>
<feature type="region of interest" description="Disordered" evidence="1">
    <location>
        <begin position="502"/>
        <end position="533"/>
    </location>
</feature>
<dbReference type="InterPro" id="IPR001054">
    <property type="entry name" value="A/G_cyclase"/>
</dbReference>
<dbReference type="InterPro" id="IPR029787">
    <property type="entry name" value="Nucleotide_cyclase"/>
</dbReference>
<organism evidence="4 5">
    <name type="scientific">Edaphochlamys debaryana</name>
    <dbReference type="NCBI Taxonomy" id="47281"/>
    <lineage>
        <taxon>Eukaryota</taxon>
        <taxon>Viridiplantae</taxon>
        <taxon>Chlorophyta</taxon>
        <taxon>core chlorophytes</taxon>
        <taxon>Chlorophyceae</taxon>
        <taxon>CS clade</taxon>
        <taxon>Chlamydomonadales</taxon>
        <taxon>Chlamydomonadales incertae sedis</taxon>
        <taxon>Edaphochlamys</taxon>
    </lineage>
</organism>
<comment type="caution">
    <text evidence="4">The sequence shown here is derived from an EMBL/GenBank/DDBJ whole genome shotgun (WGS) entry which is preliminary data.</text>
</comment>
<keyword evidence="5" id="KW-1185">Reference proteome</keyword>
<feature type="region of interest" description="Disordered" evidence="1">
    <location>
        <begin position="1529"/>
        <end position="1552"/>
    </location>
</feature>
<sequence>MLAGNSSWLLELNTTSVPPSLTVPPPGAEGGPPAAPLLLLYRRDWWERLAAEAGAASAPLPPTWPLLAGLLSSLLNKDLDGDGRADHVLCADLMPGCKGGAVLAAIWASLAQTQGTSQGLWFNATDLSPALDGPALPAALRLYAALAASNAAPFTPGGPGVSGSRVGTAPEELLAAGGAVDASGAPLCGAVNPLFASGRCLFTIDWAPAALRLTKEGAANISGHVAAALLPGSAMVQYLDSYGSPAGSSLVGCSYAVCPQGEPAPEGAAQLVEAVAKRAVNAFLSRRTLNEDSGLVPEAEAPELVNRAPFVGEAAAAWSLTTGLLKPTLLRTQDFLSMLDFELDMKYAVLLATGSGGSGATLDSGGMSALGLTEEEAADLLGMSPADMAAVAEAVRAAVAHPNAAMDIQIPPSASYRRVLDDLALAALQSPPRGFADGAAVLWANASQAAAAAGGALTPEQQVALTNASRAMAAITAAFPYTGILQHLYWVSIGYLTPNRTEEPVLPGTDPSLNPSPSASPEPATTDTDTASSDRSTAATVGIAVGVSVGAALLLALLGLAYYRRKRTPAKMKRVQPPGAGPMTTLVMTDVQNSTLLWEVLSQDIMDHCVHLHHMIMREAIAANRGYEVCTEGDAFAVAFYGPDDALGFATQVQEGLLKADWPHELLEQPDGCEVFARRALPHYATSFRPSTDAGMAMPMLPVLLEGHEPSSTGTNSRDGGTPNTAAAEAAVLGGQLSALGSVGFGGYFGSVSSATGSAAGAPHVNNQQEISPPPPPPSDPPSSALAPKPSFSALPPPASSSPPLAVPEPEPEAEPASPSPLSPRATLGQEIPVELSLDGSPAALSRFAVADAGSEVCGPSESEDGRGGYKGSEGGTQDGDQRSTAPQLAALNSGALAIEGDMSSAPGSPRHKPLPPQPKPPSSGPLPRPPPRPLALSTAGSVGARSVRGSRRLTIRPVVVSVDSHANSTRSLKVDTGPSSRTSPATPPPPLSTRARPALELPAPSGDRTSAGSQGRTSKHSGSGGGGMSRQGSEGANGGRRHSDSGDARSPGGASAAGPGAGPSRARMTRFGSTVMGAALAIQLPPPRTEEPPDEEEDDGEGEWRTMVNWNTELPVLPLTTSGLHRSTPFARGYSEDAFGNPVEEDGDPPLRGPQLTTRASRRRRGGPAPWNMGPEAQGGHQGGGLGGTVNNLRKSMPRLFGKSVAVPAPSADPSPAFLNLATSEPTPHPSGTHATGIPAAYRASTSQLPLPGQTSAPPLVSARSRFGLAASVVVAAGAFGSVGRAAAAAAAAANGPPSEPQAAAAPPPDIERQSDTRPGDRGSEGPQSVRSSLPRFIGSVAKSLNVVRKFSAASQASGGSGAGGGARGSSQRPSETGSVVSAGAVSPPRLSTPGDGEPERASCPPLALQALEPPALPLSAPAYAMLAPPPPIVLPSGCAGYPAVNGGPYPPMAAAFPSNGTGQYPSIGAAPFSAISPMDAAYGGRTTNGPRVSNGGQTMSSPGYPPSDISQPLFGAYGRQTMDSRFSLPRAPTQTRGSTMGARGSRAQPVGPFTEMWRDINSASAGDGLDDPPAGGGGVLIGGLSMVQVVSRTTKSILSQLYERLTPEDAVAMVMGYNPIARIDSRGKNTSARSAASALEPIRVFRGLRVRIGLHSGARENEVIEMVRDGVPHSSYLGDFLAVCKEVSDCAMGGVVVLSGAAFRAYQQQLRLKVAAGRDVLLLHIGEHQIKPPDPEAVNGLNAKAAAGQTREIFAAVAPPFIARLALLPSPVRTHQEVVPGCLSAPAGMVAPVFCNVTGVETLLAWEAVVRERLMRAAAQAAAKQSAVHFAPYRQFTKDFTQTAGNGGGGNDVTTVTDSSVGMVQAALALFSDLAQRTAAQHGGYVVASSSDGGHWVLVFGSAEQAVLWGLEMLDAMLVADWPDGFLEHELTEEVWEGGVLQERGLRLRIGIDYGRAMVRLVPRTGRLDYVGRPMNRAARIAAKAKAATVLASGAAWEAARRTLKARVLATNLGSMALKGVKEQLDLWALAKDYHAM</sequence>
<keyword evidence="2" id="KW-1133">Transmembrane helix</keyword>
<evidence type="ECO:0000313" key="5">
    <source>
        <dbReference type="Proteomes" id="UP000612055"/>
    </source>
</evidence>
<reference evidence="4" key="1">
    <citation type="journal article" date="2020" name="bioRxiv">
        <title>Comparative genomics of Chlamydomonas.</title>
        <authorList>
            <person name="Craig R.J."/>
            <person name="Hasan A.R."/>
            <person name="Ness R.W."/>
            <person name="Keightley P.D."/>
        </authorList>
    </citation>
    <scope>NUCLEOTIDE SEQUENCE</scope>
    <source>
        <strain evidence="4">CCAP 11/70</strain>
    </source>
</reference>
<dbReference type="InterPro" id="IPR050697">
    <property type="entry name" value="Adenylyl/Guanylyl_Cyclase_3/4"/>
</dbReference>
<keyword evidence="2" id="KW-0472">Membrane</keyword>
<feature type="region of interest" description="Disordered" evidence="1">
    <location>
        <begin position="706"/>
        <end position="725"/>
    </location>
</feature>
<evidence type="ECO:0000256" key="2">
    <source>
        <dbReference type="SAM" id="Phobius"/>
    </source>
</evidence>
<accession>A0A835Y1V8</accession>
<feature type="region of interest" description="Disordered" evidence="1">
    <location>
        <begin position="756"/>
        <end position="837"/>
    </location>
</feature>
<name>A0A835Y1V8_9CHLO</name>
<dbReference type="Gene3D" id="3.30.70.1230">
    <property type="entry name" value="Nucleotide cyclase"/>
    <property type="match status" value="3"/>
</dbReference>
<feature type="compositionally biased region" description="Low complexity" evidence="1">
    <location>
        <begin position="1205"/>
        <end position="1218"/>
    </location>
</feature>
<evidence type="ECO:0000256" key="1">
    <source>
        <dbReference type="SAM" id="MobiDB-lite"/>
    </source>
</evidence>
<dbReference type="Gene3D" id="3.40.190.10">
    <property type="entry name" value="Periplasmic binding protein-like II"/>
    <property type="match status" value="1"/>
</dbReference>
<proteinExistence type="predicted"/>
<dbReference type="GO" id="GO:0009190">
    <property type="term" value="P:cyclic nucleotide biosynthetic process"/>
    <property type="evidence" value="ECO:0007669"/>
    <property type="project" value="InterPro"/>
</dbReference>
<feature type="compositionally biased region" description="Pro residues" evidence="1">
    <location>
        <begin position="915"/>
        <end position="934"/>
    </location>
</feature>
<feature type="compositionally biased region" description="Basic and acidic residues" evidence="1">
    <location>
        <begin position="1311"/>
        <end position="1325"/>
    </location>
</feature>
<evidence type="ECO:0000259" key="3">
    <source>
        <dbReference type="PROSITE" id="PS50125"/>
    </source>
</evidence>
<feature type="region of interest" description="Disordered" evidence="1">
    <location>
        <begin position="853"/>
        <end position="1109"/>
    </location>
</feature>
<feature type="compositionally biased region" description="Gly residues" evidence="1">
    <location>
        <begin position="1360"/>
        <end position="1369"/>
    </location>
</feature>
<feature type="region of interest" description="Disordered" evidence="1">
    <location>
        <begin position="1129"/>
        <end position="1239"/>
    </location>
</feature>
<feature type="compositionally biased region" description="Gly residues" evidence="1">
    <location>
        <begin position="869"/>
        <end position="878"/>
    </location>
</feature>
<dbReference type="SUPFAM" id="SSF55073">
    <property type="entry name" value="Nucleotide cyclase"/>
    <property type="match status" value="2"/>
</dbReference>
<gene>
    <name evidence="4" type="ORF">HYH03_007453</name>
</gene>
<feature type="domain" description="Guanylate cyclase" evidence="3">
    <location>
        <begin position="1829"/>
        <end position="1984"/>
    </location>
</feature>
<feature type="compositionally biased region" description="Low complexity" evidence="1">
    <location>
        <begin position="511"/>
        <end position="533"/>
    </location>
</feature>
<dbReference type="Proteomes" id="UP000612055">
    <property type="component" value="Unassembled WGS sequence"/>
</dbReference>
<dbReference type="EMBL" id="JAEHOE010000031">
    <property type="protein sequence ID" value="KAG2494401.1"/>
    <property type="molecule type" value="Genomic_DNA"/>
</dbReference>
<dbReference type="OrthoDB" id="545881at2759"/>
<dbReference type="SMART" id="SM00044">
    <property type="entry name" value="CYCc"/>
    <property type="match status" value="1"/>
</dbReference>
<dbReference type="Pfam" id="PF00211">
    <property type="entry name" value="Guanylate_cyc"/>
    <property type="match status" value="1"/>
</dbReference>
<feature type="transmembrane region" description="Helical" evidence="2">
    <location>
        <begin position="541"/>
        <end position="563"/>
    </location>
</feature>
<feature type="compositionally biased region" description="Low complexity" evidence="1">
    <location>
        <begin position="782"/>
        <end position="794"/>
    </location>
</feature>
<dbReference type="PANTHER" id="PTHR43081:SF1">
    <property type="entry name" value="ADENYLATE CYCLASE, TERMINAL-DIFFERENTIATION SPECIFIC"/>
    <property type="match status" value="1"/>
</dbReference>